<dbReference type="Proteomes" id="UP001224428">
    <property type="component" value="Unassembled WGS sequence"/>
</dbReference>
<gene>
    <name evidence="6" type="ORF">QLQ80_01440</name>
</gene>
<dbReference type="GO" id="GO:0043418">
    <property type="term" value="P:homocysteine catabolic process"/>
    <property type="evidence" value="ECO:0007669"/>
    <property type="project" value="TreeGrafter"/>
</dbReference>
<dbReference type="Gene3D" id="3.90.70.10">
    <property type="entry name" value="Cysteine proteinases"/>
    <property type="match status" value="1"/>
</dbReference>
<keyword evidence="7" id="KW-1185">Reference proteome</keyword>
<comment type="similarity">
    <text evidence="4">Belongs to the peptidase C1 family.</text>
</comment>
<keyword evidence="3 4" id="KW-0788">Thiol protease</keyword>
<dbReference type="SUPFAM" id="SSF54001">
    <property type="entry name" value="Cysteine proteinases"/>
    <property type="match status" value="1"/>
</dbReference>
<evidence type="ECO:0000313" key="6">
    <source>
        <dbReference type="EMBL" id="MDJ1645752.1"/>
    </source>
</evidence>
<dbReference type="InterPro" id="IPR000169">
    <property type="entry name" value="Pept_cys_AS"/>
</dbReference>
<dbReference type="AlphaFoldDB" id="A0AAJ1PR11"/>
<accession>A0AAJ1PR11</accession>
<comment type="caution">
    <text evidence="6">The sequence shown here is derived from an EMBL/GenBank/DDBJ whole genome shotgun (WGS) entry which is preliminary data.</text>
</comment>
<feature type="active site" evidence="5">
    <location>
        <position position="363"/>
    </location>
</feature>
<dbReference type="PANTHER" id="PTHR10363">
    <property type="entry name" value="BLEOMYCIN HYDROLASE"/>
    <property type="match status" value="1"/>
</dbReference>
<dbReference type="GO" id="GO:0009636">
    <property type="term" value="P:response to toxic substance"/>
    <property type="evidence" value="ECO:0007669"/>
    <property type="project" value="TreeGrafter"/>
</dbReference>
<evidence type="ECO:0000256" key="4">
    <source>
        <dbReference type="PIRNR" id="PIRNR005700"/>
    </source>
</evidence>
<dbReference type="GO" id="GO:0005737">
    <property type="term" value="C:cytoplasm"/>
    <property type="evidence" value="ECO:0007669"/>
    <property type="project" value="TreeGrafter"/>
</dbReference>
<keyword evidence="1 4" id="KW-0645">Protease</keyword>
<feature type="active site" evidence="5">
    <location>
        <position position="66"/>
    </location>
</feature>
<proteinExistence type="inferred from homology"/>
<dbReference type="GO" id="GO:0070005">
    <property type="term" value="F:cysteine-type aminopeptidase activity"/>
    <property type="evidence" value="ECO:0007669"/>
    <property type="project" value="InterPro"/>
</dbReference>
<reference evidence="6" key="1">
    <citation type="submission" date="2023-05" db="EMBL/GenBank/DDBJ databases">
        <title>Mycoplasma phocimorsus sp. nov., isolated from Scandinavian patients with seal finger or septic arthritis after contact with seals.</title>
        <authorList>
            <person name="Skafte-Holm A."/>
            <person name="Pedersen T.R."/>
            <person name="Froelund M."/>
            <person name="Stegger M."/>
            <person name="Qvortrup K."/>
            <person name="Michaels D.L."/>
            <person name="Brown D.R."/>
            <person name="Jensen J.S."/>
        </authorList>
    </citation>
    <scope>NUCLEOTIDE SEQUENCE</scope>
    <source>
        <strain evidence="6">M5725</strain>
    </source>
</reference>
<dbReference type="PANTHER" id="PTHR10363:SF2">
    <property type="entry name" value="BLEOMYCIN HYDROLASE"/>
    <property type="match status" value="1"/>
</dbReference>
<keyword evidence="4" id="KW-0031">Aminopeptidase</keyword>
<sequence length="444" mass="51645">MITKNLIDKFNKRFEADASNVSQFAIAKNGIRESSLSQQVIRKHTFNFSHTTKRGKITQQNFSGRCWMFAALNKARVITMEKYNLENIEFSQTYTMFWDKLERSNYFFNNIIQTINEPITSRIFMHLVNNPLEDGGQWDMFKGILNKYGIVPKNHMPETFSSSNSFEMNQNLTSMLRYYAYELRELASSLQGEELQKQLKVKKEEYLYNIYNILVKALGNVPTEVNFEFTDKDGKFHRLPKMSPVEFFKEVVGWNLEDKVSVINAPTKDKPLNNTFSIKYLSSVAEAPAIKHLNIDINELKRMSIESIKNNEPVWFGCDVGKMSNSKLGIMDSELYNYRATLGYLPNWDKTKRLEYGESLLTHAMVFTGVNLDDKGNPITWEVENSWGNKLGKEGMFSMSDKWFEEYVYQIMVDKKYLTTKQKDIYDNSNTIELEPWDPIGALA</sequence>
<evidence type="ECO:0000256" key="5">
    <source>
        <dbReference type="PIRSR" id="PIRSR005700-1"/>
    </source>
</evidence>
<dbReference type="InterPro" id="IPR004134">
    <property type="entry name" value="Peptidase_C1B"/>
</dbReference>
<evidence type="ECO:0000256" key="1">
    <source>
        <dbReference type="ARBA" id="ARBA00022670"/>
    </source>
</evidence>
<evidence type="ECO:0000256" key="2">
    <source>
        <dbReference type="ARBA" id="ARBA00022801"/>
    </source>
</evidence>
<dbReference type="GO" id="GO:0006508">
    <property type="term" value="P:proteolysis"/>
    <property type="evidence" value="ECO:0007669"/>
    <property type="project" value="UniProtKB-KW"/>
</dbReference>
<dbReference type="RefSeq" id="WP_283827229.1">
    <property type="nucleotide sequence ID" value="NZ_JASDDP010000014.1"/>
</dbReference>
<keyword evidence="2 4" id="KW-0378">Hydrolase</keyword>
<feature type="active site" evidence="5">
    <location>
        <position position="385"/>
    </location>
</feature>
<evidence type="ECO:0000256" key="3">
    <source>
        <dbReference type="ARBA" id="ARBA00022807"/>
    </source>
</evidence>
<name>A0AAJ1PR11_9MOLU</name>
<dbReference type="CDD" id="cd00585">
    <property type="entry name" value="Peptidase_C1B"/>
    <property type="match status" value="1"/>
</dbReference>
<dbReference type="Pfam" id="PF03051">
    <property type="entry name" value="Peptidase_C1_2"/>
    <property type="match status" value="1"/>
</dbReference>
<organism evidence="6 7">
    <name type="scientific">Mycoplasma phocimorsus</name>
    <dbReference type="NCBI Taxonomy" id="3045839"/>
    <lineage>
        <taxon>Bacteria</taxon>
        <taxon>Bacillati</taxon>
        <taxon>Mycoplasmatota</taxon>
        <taxon>Mollicutes</taxon>
        <taxon>Mycoplasmataceae</taxon>
        <taxon>Mycoplasma</taxon>
    </lineage>
</organism>
<protein>
    <recommendedName>
        <fullName evidence="4">Aminopeptidase</fullName>
    </recommendedName>
</protein>
<dbReference type="PIRSF" id="PIRSF005700">
    <property type="entry name" value="PepC"/>
    <property type="match status" value="1"/>
</dbReference>
<dbReference type="EMBL" id="JASDDP010000014">
    <property type="protein sequence ID" value="MDJ1645752.1"/>
    <property type="molecule type" value="Genomic_DNA"/>
</dbReference>
<dbReference type="PROSITE" id="PS00139">
    <property type="entry name" value="THIOL_PROTEASE_CYS"/>
    <property type="match status" value="1"/>
</dbReference>
<dbReference type="InterPro" id="IPR038765">
    <property type="entry name" value="Papain-like_cys_pep_sf"/>
</dbReference>
<evidence type="ECO:0000313" key="7">
    <source>
        <dbReference type="Proteomes" id="UP001224428"/>
    </source>
</evidence>